<evidence type="ECO:0000313" key="1">
    <source>
        <dbReference type="EMBL" id="KRY20301.1"/>
    </source>
</evidence>
<proteinExistence type="predicted"/>
<dbReference type="Proteomes" id="UP000054783">
    <property type="component" value="Unassembled WGS sequence"/>
</dbReference>
<dbReference type="EMBL" id="JYDQ01000026">
    <property type="protein sequence ID" value="KRY20301.1"/>
    <property type="molecule type" value="Genomic_DNA"/>
</dbReference>
<gene>
    <name evidence="1" type="ORF">T12_9863</name>
</gene>
<reference evidence="1 2" key="1">
    <citation type="submission" date="2015-01" db="EMBL/GenBank/DDBJ databases">
        <title>Evolution of Trichinella species and genotypes.</title>
        <authorList>
            <person name="Korhonen P.K."/>
            <person name="Edoardo P."/>
            <person name="Giuseppe L.R."/>
            <person name="Gasser R.B."/>
        </authorList>
    </citation>
    <scope>NUCLEOTIDE SEQUENCE [LARGE SCALE GENOMIC DNA]</scope>
    <source>
        <strain evidence="1">ISS2496</strain>
    </source>
</reference>
<name>A0A0V1A673_9BILA</name>
<protein>
    <submittedName>
        <fullName evidence="1">Uncharacterized protein</fullName>
    </submittedName>
</protein>
<dbReference type="AlphaFoldDB" id="A0A0V1A673"/>
<evidence type="ECO:0000313" key="2">
    <source>
        <dbReference type="Proteomes" id="UP000054783"/>
    </source>
</evidence>
<keyword evidence="2" id="KW-1185">Reference proteome</keyword>
<accession>A0A0V1A673</accession>
<organism evidence="1 2">
    <name type="scientific">Trichinella patagoniensis</name>
    <dbReference type="NCBI Taxonomy" id="990121"/>
    <lineage>
        <taxon>Eukaryota</taxon>
        <taxon>Metazoa</taxon>
        <taxon>Ecdysozoa</taxon>
        <taxon>Nematoda</taxon>
        <taxon>Enoplea</taxon>
        <taxon>Dorylaimia</taxon>
        <taxon>Trichinellida</taxon>
        <taxon>Trichinellidae</taxon>
        <taxon>Trichinella</taxon>
    </lineage>
</organism>
<comment type="caution">
    <text evidence="1">The sequence shown here is derived from an EMBL/GenBank/DDBJ whole genome shotgun (WGS) entry which is preliminary data.</text>
</comment>
<sequence>MLTKRQGNKFGLLQQPQTDAYCGELKRLENDAAANPRLTSPNADQTT</sequence>